<feature type="signal peptide" evidence="15">
    <location>
        <begin position="1"/>
        <end position="19"/>
    </location>
</feature>
<evidence type="ECO:0000256" key="6">
    <source>
        <dbReference type="ARBA" id="ARBA00022729"/>
    </source>
</evidence>
<keyword evidence="20" id="KW-1185">Reference proteome</keyword>
<evidence type="ECO:0000256" key="3">
    <source>
        <dbReference type="ARBA" id="ARBA00004613"/>
    </source>
</evidence>
<dbReference type="SUPFAM" id="SSF51011">
    <property type="entry name" value="Glycosyl hydrolase domain"/>
    <property type="match status" value="1"/>
</dbReference>
<keyword evidence="6 15" id="KW-0732">Signal</keyword>
<dbReference type="PANTHER" id="PTHR22762:SF67">
    <property type="entry name" value="ALPHA_BETA-GLUCOSIDASE AGDC-RELATED"/>
    <property type="match status" value="1"/>
</dbReference>
<evidence type="ECO:0000259" key="16">
    <source>
        <dbReference type="Pfam" id="PF01055"/>
    </source>
</evidence>
<dbReference type="Gene3D" id="2.60.40.1760">
    <property type="entry name" value="glycosyl hydrolase (family 31)"/>
    <property type="match status" value="1"/>
</dbReference>
<dbReference type="InterPro" id="IPR000322">
    <property type="entry name" value="Glyco_hydro_31_TIM"/>
</dbReference>
<evidence type="ECO:0000256" key="10">
    <source>
        <dbReference type="ARBA" id="ARBA00023295"/>
    </source>
</evidence>
<name>A0A8E2ET62_9PEZI</name>
<dbReference type="InterPro" id="IPR013780">
    <property type="entry name" value="Glyco_hydro_b"/>
</dbReference>
<evidence type="ECO:0000256" key="7">
    <source>
        <dbReference type="ARBA" id="ARBA00022801"/>
    </source>
</evidence>
<evidence type="ECO:0000313" key="19">
    <source>
        <dbReference type="EMBL" id="OCL03898.1"/>
    </source>
</evidence>
<dbReference type="GO" id="GO:0008422">
    <property type="term" value="F:beta-glucosidase activity"/>
    <property type="evidence" value="ECO:0007669"/>
    <property type="project" value="UniProtKB-EC"/>
</dbReference>
<comment type="catalytic activity">
    <reaction evidence="1">
        <text>Hydrolysis of terminal, non-reducing beta-D-glucosyl residues with release of beta-D-glucose.</text>
        <dbReference type="EC" id="3.2.1.21"/>
    </reaction>
</comment>
<dbReference type="Pfam" id="PF01055">
    <property type="entry name" value="Glyco_hydro_31_2nd"/>
    <property type="match status" value="1"/>
</dbReference>
<evidence type="ECO:0000256" key="8">
    <source>
        <dbReference type="ARBA" id="ARBA00023180"/>
    </source>
</evidence>
<dbReference type="SUPFAM" id="SSF74650">
    <property type="entry name" value="Galactose mutarotase-like"/>
    <property type="match status" value="1"/>
</dbReference>
<dbReference type="Pfam" id="PF21365">
    <property type="entry name" value="Glyco_hydro_31_3rd"/>
    <property type="match status" value="1"/>
</dbReference>
<dbReference type="OrthoDB" id="5839090at2759"/>
<feature type="domain" description="Glycosyl hydrolase family 31 C-terminal" evidence="18">
    <location>
        <begin position="672"/>
        <end position="760"/>
    </location>
</feature>
<evidence type="ECO:0000256" key="13">
    <source>
        <dbReference type="ARBA" id="ARBA00025512"/>
    </source>
</evidence>
<dbReference type="CDD" id="cd14752">
    <property type="entry name" value="GH31_N"/>
    <property type="match status" value="1"/>
</dbReference>
<dbReference type="Pfam" id="PF13802">
    <property type="entry name" value="Gal_mutarotas_2"/>
    <property type="match status" value="1"/>
</dbReference>
<dbReference type="InterPro" id="IPR025887">
    <property type="entry name" value="Glyco_hydro_31_N_dom"/>
</dbReference>
<protein>
    <submittedName>
        <fullName evidence="19">Glycoside hydrolase family 31 protein</fullName>
    </submittedName>
</protein>
<comment type="catalytic activity">
    <reaction evidence="2">
        <text>Hydrolysis of terminal, non-reducing (1-&gt;4)-linked alpha-D-glucose residues with release of alpha-D-glucose.</text>
        <dbReference type="EC" id="3.2.1.20"/>
    </reaction>
</comment>
<feature type="chain" id="PRO_5034676844" evidence="15">
    <location>
        <begin position="20"/>
        <end position="879"/>
    </location>
</feature>
<evidence type="ECO:0000256" key="1">
    <source>
        <dbReference type="ARBA" id="ARBA00000448"/>
    </source>
</evidence>
<dbReference type="GO" id="GO:0030246">
    <property type="term" value="F:carbohydrate binding"/>
    <property type="evidence" value="ECO:0007669"/>
    <property type="project" value="InterPro"/>
</dbReference>
<dbReference type="InterPro" id="IPR048395">
    <property type="entry name" value="Glyco_hydro_31_C"/>
</dbReference>
<keyword evidence="5" id="KW-0964">Secreted</keyword>
<dbReference type="PANTHER" id="PTHR22762">
    <property type="entry name" value="ALPHA-GLUCOSIDASE"/>
    <property type="match status" value="1"/>
</dbReference>
<keyword evidence="7 14" id="KW-0378">Hydrolase</keyword>
<dbReference type="AlphaFoldDB" id="A0A8E2ET62"/>
<evidence type="ECO:0000259" key="18">
    <source>
        <dbReference type="Pfam" id="PF21365"/>
    </source>
</evidence>
<evidence type="ECO:0000256" key="2">
    <source>
        <dbReference type="ARBA" id="ARBA00001657"/>
    </source>
</evidence>
<dbReference type="Gene3D" id="3.20.20.80">
    <property type="entry name" value="Glycosidases"/>
    <property type="match status" value="1"/>
</dbReference>
<comment type="similarity">
    <text evidence="4 14">Belongs to the glycosyl hydrolase 31 family.</text>
</comment>
<feature type="domain" description="Glycoside hydrolase family 31 TIM barrel" evidence="16">
    <location>
        <begin position="270"/>
        <end position="664"/>
    </location>
</feature>
<dbReference type="Proteomes" id="UP000250140">
    <property type="component" value="Unassembled WGS sequence"/>
</dbReference>
<accession>A0A8E2ET62</accession>
<keyword evidence="11" id="KW-0961">Cell wall biogenesis/degradation</keyword>
<evidence type="ECO:0000256" key="9">
    <source>
        <dbReference type="ARBA" id="ARBA00023277"/>
    </source>
</evidence>
<evidence type="ECO:0000259" key="17">
    <source>
        <dbReference type="Pfam" id="PF13802"/>
    </source>
</evidence>
<gene>
    <name evidence="19" type="ORF">AOQ84DRAFT_433676</name>
</gene>
<keyword evidence="8" id="KW-0325">Glycoprotein</keyword>
<dbReference type="Gene3D" id="2.60.40.1180">
    <property type="entry name" value="Golgi alpha-mannosidase II"/>
    <property type="match status" value="2"/>
</dbReference>
<evidence type="ECO:0000256" key="5">
    <source>
        <dbReference type="ARBA" id="ARBA00022525"/>
    </source>
</evidence>
<evidence type="ECO:0000256" key="11">
    <source>
        <dbReference type="ARBA" id="ARBA00023316"/>
    </source>
</evidence>
<keyword evidence="10 14" id="KW-0326">Glycosidase</keyword>
<proteinExistence type="inferred from homology"/>
<dbReference type="InterPro" id="IPR011013">
    <property type="entry name" value="Gal_mutarotase_sf_dom"/>
</dbReference>
<comment type="function">
    <text evidence="13">Glucosidase involved in the degradation of cellulosic biomass. Has both alpha- and beta-glucosidase activity.</text>
</comment>
<keyword evidence="12" id="KW-0624">Polysaccharide degradation</keyword>
<dbReference type="GO" id="GO:0071555">
    <property type="term" value="P:cell wall organization"/>
    <property type="evidence" value="ECO:0007669"/>
    <property type="project" value="UniProtKB-KW"/>
</dbReference>
<feature type="domain" description="Glycoside hydrolase family 31 N-terminal" evidence="17">
    <location>
        <begin position="94"/>
        <end position="224"/>
    </location>
</feature>
<comment type="subcellular location">
    <subcellularLocation>
        <location evidence="3">Secreted</location>
    </subcellularLocation>
</comment>
<evidence type="ECO:0000313" key="20">
    <source>
        <dbReference type="Proteomes" id="UP000250140"/>
    </source>
</evidence>
<reference evidence="19 20" key="1">
    <citation type="journal article" date="2016" name="Nat. Commun.">
        <title>Ectomycorrhizal ecology is imprinted in the genome of the dominant symbiotic fungus Cenococcum geophilum.</title>
        <authorList>
            <consortium name="DOE Joint Genome Institute"/>
            <person name="Peter M."/>
            <person name="Kohler A."/>
            <person name="Ohm R.A."/>
            <person name="Kuo A."/>
            <person name="Krutzmann J."/>
            <person name="Morin E."/>
            <person name="Arend M."/>
            <person name="Barry K.W."/>
            <person name="Binder M."/>
            <person name="Choi C."/>
            <person name="Clum A."/>
            <person name="Copeland A."/>
            <person name="Grisel N."/>
            <person name="Haridas S."/>
            <person name="Kipfer T."/>
            <person name="LaButti K."/>
            <person name="Lindquist E."/>
            <person name="Lipzen A."/>
            <person name="Maire R."/>
            <person name="Meier B."/>
            <person name="Mihaltcheva S."/>
            <person name="Molinier V."/>
            <person name="Murat C."/>
            <person name="Poggeler S."/>
            <person name="Quandt C.A."/>
            <person name="Sperisen C."/>
            <person name="Tritt A."/>
            <person name="Tisserant E."/>
            <person name="Crous P.W."/>
            <person name="Henrissat B."/>
            <person name="Nehls U."/>
            <person name="Egli S."/>
            <person name="Spatafora J.W."/>
            <person name="Grigoriev I.V."/>
            <person name="Martin F.M."/>
        </authorList>
    </citation>
    <scope>NUCLEOTIDE SEQUENCE [LARGE SCALE GENOMIC DNA]</scope>
    <source>
        <strain evidence="19 20">CBS 207.34</strain>
    </source>
</reference>
<dbReference type="EMBL" id="KV750653">
    <property type="protein sequence ID" value="OCL03898.1"/>
    <property type="molecule type" value="Genomic_DNA"/>
</dbReference>
<dbReference type="InterPro" id="IPR017853">
    <property type="entry name" value="GH"/>
</dbReference>
<sequence length="879" mass="98085">MIMVRLFLTVAFASAATSALQTRRSTPPLDRCPGYTASNLVDNGSLLTADLTLAGAPCNTYGNDLTDLKLEVELQTETRLHVKIYDAASNVYQVPTAVLPRPSSQAASPSTAALQFSMTQNPFSFAVIRKSTNETLFNTSGTNLVFETQYLRLRTQLPESPHLYGLGEHTDPFHLNTTNYTRTLWSRDAYGTPNGTNLYGNHPVYFDHRGSSGTHAVFLLNSNGMDIKINDTDGQYLEYNTLGGIVDLYFLAGPTPKEVSMQYAEVVGLPAMMPYWGFGFHQCKYGYRDVYEVAEVVANYSIAGIPLETMWTDIDYMSLRKVFTLDPQRYPLEKVRELVTYLHDHQQHYILMVDPAVAYQDYPPFDNGANMGIFLKTANGSIFKGVVWPGVTAFPDWFHPDTQTYWNNEFLNFFNAETGVDIDALWIDMNEASNFCTYPCSDPEGFAIEAGDPPTPPPVRNNSGRYIPGFPADFQPLNTVKRSALQLNSNGSMLGLPGRDLINPPYMIKNAAGSLSNLTIFTDIVNYDGTTQYDTHNMYGTMMSSTSRNAMLARRPGRRPIVITRSTFAGAGSHHYRIVIAEILEFAALFQVPMVGTDVCGYAENTTSTLCARWAMLGAFSPFYRNHDADGSISQEFYRWPLVEEAAKIAIDARYRLLDYIYTALYAQTTTGDPLINPMFFMYPEDTNTFTIQYQYFYGDSILISPVTEENSTSVDIYLPDDIFYDFWTHEKVQGNGSWVTLTDVDFTSLPMHIKGGSIVPLRANGTNTTTELRKQDFVLWIAPNATNQASGSLYLDEGDAIEQPHVSKITFSYDNGEFFMRGTYGYNTTAGIINIAILGTTESASPNNTSYHYDKAVGTTTLITRIPLTGPWSSKLLM</sequence>
<organism evidence="19 20">
    <name type="scientific">Glonium stellatum</name>
    <dbReference type="NCBI Taxonomy" id="574774"/>
    <lineage>
        <taxon>Eukaryota</taxon>
        <taxon>Fungi</taxon>
        <taxon>Dikarya</taxon>
        <taxon>Ascomycota</taxon>
        <taxon>Pezizomycotina</taxon>
        <taxon>Dothideomycetes</taxon>
        <taxon>Pleosporomycetidae</taxon>
        <taxon>Gloniales</taxon>
        <taxon>Gloniaceae</taxon>
        <taxon>Glonium</taxon>
    </lineage>
</organism>
<evidence type="ECO:0000256" key="15">
    <source>
        <dbReference type="SAM" id="SignalP"/>
    </source>
</evidence>
<dbReference type="GO" id="GO:0000272">
    <property type="term" value="P:polysaccharide catabolic process"/>
    <property type="evidence" value="ECO:0007669"/>
    <property type="project" value="UniProtKB-KW"/>
</dbReference>
<dbReference type="GO" id="GO:0004558">
    <property type="term" value="F:alpha-1,4-glucosidase activity"/>
    <property type="evidence" value="ECO:0007669"/>
    <property type="project" value="UniProtKB-EC"/>
</dbReference>
<evidence type="ECO:0000256" key="12">
    <source>
        <dbReference type="ARBA" id="ARBA00023326"/>
    </source>
</evidence>
<keyword evidence="9" id="KW-0119">Carbohydrate metabolism</keyword>
<evidence type="ECO:0000256" key="4">
    <source>
        <dbReference type="ARBA" id="ARBA00007806"/>
    </source>
</evidence>
<dbReference type="CDD" id="cd06602">
    <property type="entry name" value="GH31_MGAM_SI_GAA"/>
    <property type="match status" value="1"/>
</dbReference>
<evidence type="ECO:0000256" key="14">
    <source>
        <dbReference type="RuleBase" id="RU361185"/>
    </source>
</evidence>
<dbReference type="SUPFAM" id="SSF51445">
    <property type="entry name" value="(Trans)glycosidases"/>
    <property type="match status" value="1"/>
</dbReference>
<dbReference type="GO" id="GO:0005576">
    <property type="term" value="C:extracellular region"/>
    <property type="evidence" value="ECO:0007669"/>
    <property type="project" value="UniProtKB-SubCell"/>
</dbReference>